<evidence type="ECO:0000259" key="3">
    <source>
        <dbReference type="PROSITE" id="PS50011"/>
    </source>
</evidence>
<dbReference type="GeneID" id="35382831"/>
<dbReference type="PANTHER" id="PTHR24056">
    <property type="entry name" value="CELL DIVISION PROTEIN KINASE"/>
    <property type="match status" value="1"/>
</dbReference>
<dbReference type="PROSITE" id="PS50011">
    <property type="entry name" value="PROTEIN_KINASE_DOM"/>
    <property type="match status" value="1"/>
</dbReference>
<dbReference type="Gene3D" id="3.30.200.20">
    <property type="entry name" value="Phosphorylase Kinase, domain 1"/>
    <property type="match status" value="1"/>
</dbReference>
<keyword evidence="2" id="KW-0067">ATP-binding</keyword>
<dbReference type="InterPro" id="IPR011009">
    <property type="entry name" value="Kinase-like_dom_sf"/>
</dbReference>
<dbReference type="Gene3D" id="1.10.510.10">
    <property type="entry name" value="Transferase(Phosphotransferase) domain 1"/>
    <property type="match status" value="1"/>
</dbReference>
<dbReference type="InterPro" id="IPR050108">
    <property type="entry name" value="CDK"/>
</dbReference>
<dbReference type="GO" id="GO:0005524">
    <property type="term" value="F:ATP binding"/>
    <property type="evidence" value="ECO:0007669"/>
    <property type="project" value="UniProtKB-KW"/>
</dbReference>
<sequence length="529" mass="61531">MKRLRTIGEGSYGVVYEVEHNGNKYAYKRNKIDEDVSFWGSIRELDLHNKMKSHPYIAKLENVCHGNVFVDHPMSPIKDENKCPLKDDKIHFLMELGDGNLKDYYSKSPIFDYGQMKMIMMQLLLGLEYMHSKGIVHRDIGPNNILFFKKKGQDGKNDVMVKICDLGLSKPMCNQAPSSPRVITRWYRAPEICLGQQCTKSSDIWSLAITIAELIRCSPLITVGSEEGQCIIESILDTLGSIISQDDFAYVKQCTHLNKPIRPKYANYNDILRINNVEKLNYFNSSPGNYEQFVDLLSHMLVVQPDKRWTATQLLNHPFFSQNAIYSECINNVRTNWPVEAFKLKETYCYISLERYWGMEKAKWFHGSRHYFSGWYSHRILFQALDIYDRYLEYKSKGQPTYKYTTQNCGYYLNYYEANIAFNVCMYIAIKYFNTNYVNSFQTMLGINLSNFTQEDKNSLLALAGGVEIDIIAYALQYDIYRDTCYEIADRKNIKVEGDVALRILNIYCNWNMNHINGDLVMKQYSAMA</sequence>
<organism evidence="4">
    <name type="scientific">Orpheovirus IHUMI-LCC2</name>
    <dbReference type="NCBI Taxonomy" id="2023057"/>
    <lineage>
        <taxon>Viruses</taxon>
        <taxon>Varidnaviria</taxon>
        <taxon>Bamfordvirae</taxon>
        <taxon>Nucleocytoviricota</taxon>
        <taxon>Megaviricetes</taxon>
        <taxon>Pimascovirales</taxon>
        <taxon>Ocovirineae</taxon>
        <taxon>Orpheoviridae</taxon>
        <taxon>Alphaorpheovirus</taxon>
        <taxon>Alphaorpheovirus massiliense</taxon>
    </lineage>
</organism>
<dbReference type="Pfam" id="PF00069">
    <property type="entry name" value="Pkinase"/>
    <property type="match status" value="1"/>
</dbReference>
<keyword evidence="1" id="KW-0547">Nucleotide-binding</keyword>
<feature type="domain" description="Protein kinase" evidence="3">
    <location>
        <begin position="1"/>
        <end position="320"/>
    </location>
</feature>
<reference evidence="4" key="1">
    <citation type="submission" date="2017-08" db="EMBL/GenBank/DDBJ databases">
        <authorList>
            <consortium name="Urmite Genomes"/>
        </authorList>
    </citation>
    <scope>NUCLEOTIDE SEQUENCE [LARGE SCALE GENOMIC DNA]</scope>
    <source>
        <strain evidence="4">IHUMI-LCC2</strain>
    </source>
</reference>
<evidence type="ECO:0000313" key="5">
    <source>
        <dbReference type="Proteomes" id="UP000236316"/>
    </source>
</evidence>
<dbReference type="EMBL" id="LT906555">
    <property type="protein sequence ID" value="SNW62887.1"/>
    <property type="molecule type" value="Genomic_DNA"/>
</dbReference>
<dbReference type="KEGG" id="vg:35382831"/>
<dbReference type="RefSeq" id="YP_009449189.1">
    <property type="nucleotide sequence ID" value="NC_036594.1"/>
</dbReference>
<keyword evidence="4" id="KW-0723">Serine/threonine-protein kinase</keyword>
<keyword evidence="4" id="KW-0418">Kinase</keyword>
<name>A0A2I2L5T2_9VIRU</name>
<evidence type="ECO:0000256" key="1">
    <source>
        <dbReference type="ARBA" id="ARBA00022741"/>
    </source>
</evidence>
<evidence type="ECO:0000313" key="4">
    <source>
        <dbReference type="EMBL" id="SNW62887.1"/>
    </source>
</evidence>
<dbReference type="GO" id="GO:0004674">
    <property type="term" value="F:protein serine/threonine kinase activity"/>
    <property type="evidence" value="ECO:0007669"/>
    <property type="project" value="UniProtKB-KW"/>
</dbReference>
<protein>
    <submittedName>
        <fullName evidence="4">Serine/Threonine protein kinase</fullName>
    </submittedName>
</protein>
<dbReference type="OrthoDB" id="8955at10239"/>
<proteinExistence type="predicted"/>
<keyword evidence="4" id="KW-0808">Transferase</keyword>
<dbReference type="InterPro" id="IPR000719">
    <property type="entry name" value="Prot_kinase_dom"/>
</dbReference>
<evidence type="ECO:0000256" key="2">
    <source>
        <dbReference type="ARBA" id="ARBA00022840"/>
    </source>
</evidence>
<accession>A0A2I2L5T2</accession>
<dbReference type="Proteomes" id="UP000236316">
    <property type="component" value="Segment"/>
</dbReference>
<dbReference type="SUPFAM" id="SSF56112">
    <property type="entry name" value="Protein kinase-like (PK-like)"/>
    <property type="match status" value="1"/>
</dbReference>
<gene>
    <name evidence="4" type="ORF">ORPV_983</name>
</gene>
<keyword evidence="5" id="KW-1185">Reference proteome</keyword>